<evidence type="ECO:0000313" key="1">
    <source>
        <dbReference type="EMBL" id="KAF0032916.1"/>
    </source>
</evidence>
<dbReference type="AlphaFoldDB" id="A0A6A4SCP3"/>
<dbReference type="EMBL" id="VEVO01000013">
    <property type="protein sequence ID" value="KAF0032916.1"/>
    <property type="molecule type" value="Genomic_DNA"/>
</dbReference>
<reference evidence="1 2" key="1">
    <citation type="submission" date="2019-06" db="EMBL/GenBank/DDBJ databases">
        <title>Draft genomes of female and male turbot (Scophthalmus maximus).</title>
        <authorList>
            <person name="Xu H."/>
            <person name="Xu X.-W."/>
            <person name="Shao C."/>
            <person name="Chen S."/>
        </authorList>
    </citation>
    <scope>NUCLEOTIDE SEQUENCE [LARGE SCALE GENOMIC DNA]</scope>
    <source>
        <strain evidence="1">Ysfricsl-2016a</strain>
        <tissue evidence="1">Blood</tissue>
    </source>
</reference>
<organism evidence="1 2">
    <name type="scientific">Scophthalmus maximus</name>
    <name type="common">Turbot</name>
    <name type="synonym">Psetta maxima</name>
    <dbReference type="NCBI Taxonomy" id="52904"/>
    <lineage>
        <taxon>Eukaryota</taxon>
        <taxon>Metazoa</taxon>
        <taxon>Chordata</taxon>
        <taxon>Craniata</taxon>
        <taxon>Vertebrata</taxon>
        <taxon>Euteleostomi</taxon>
        <taxon>Actinopterygii</taxon>
        <taxon>Neopterygii</taxon>
        <taxon>Teleostei</taxon>
        <taxon>Neoteleostei</taxon>
        <taxon>Acanthomorphata</taxon>
        <taxon>Carangaria</taxon>
        <taxon>Pleuronectiformes</taxon>
        <taxon>Pleuronectoidei</taxon>
        <taxon>Scophthalmidae</taxon>
        <taxon>Scophthalmus</taxon>
    </lineage>
</organism>
<sequence length="211" mass="24181">MPGFEISNERMKTVRHSELLALSFHISKHTPLVRHGSAIATDELTVNNGFIYSPQTTCDVRNVCTTPPSLEVTHERHLNVLWQEKKRGLSTTKHSRCEPNKQIAIERLHSKQAIDGREGDKHWTSICVLFSFCNARKTTTLNIALSICNNPHPNTQLHVQQRLRKCKFVFYGEEATDNFAAHTGSRWYCCFVTVVATLQQRNRNKTSRCDF</sequence>
<evidence type="ECO:0000313" key="2">
    <source>
        <dbReference type="Proteomes" id="UP000438429"/>
    </source>
</evidence>
<proteinExistence type="predicted"/>
<gene>
    <name evidence="1" type="ORF">F2P81_015206</name>
</gene>
<protein>
    <submittedName>
        <fullName evidence="1">Uncharacterized protein</fullName>
    </submittedName>
</protein>
<name>A0A6A4SCP3_SCOMX</name>
<dbReference type="Proteomes" id="UP000438429">
    <property type="component" value="Unassembled WGS sequence"/>
</dbReference>
<comment type="caution">
    <text evidence="1">The sequence shown here is derived from an EMBL/GenBank/DDBJ whole genome shotgun (WGS) entry which is preliminary data.</text>
</comment>
<accession>A0A6A4SCP3</accession>